<protein>
    <recommendedName>
        <fullName evidence="3">DHHA1 domain-containing protein</fullName>
    </recommendedName>
</protein>
<accession>A0A1G2NC47</accession>
<organism evidence="1 2">
    <name type="scientific">Candidatus Taylorbacteria bacterium RIFCSPLOWO2_01_FULL_45_15b</name>
    <dbReference type="NCBI Taxonomy" id="1802319"/>
    <lineage>
        <taxon>Bacteria</taxon>
        <taxon>Candidatus Tayloriibacteriota</taxon>
    </lineage>
</organism>
<dbReference type="AlphaFoldDB" id="A0A1G2NC47"/>
<gene>
    <name evidence="1" type="ORF">A2928_04465</name>
</gene>
<dbReference type="EMBL" id="MHRX01000037">
    <property type="protein sequence ID" value="OHA32912.1"/>
    <property type="molecule type" value="Genomic_DNA"/>
</dbReference>
<proteinExistence type="predicted"/>
<reference evidence="1 2" key="1">
    <citation type="journal article" date="2016" name="Nat. Commun.">
        <title>Thousands of microbial genomes shed light on interconnected biogeochemical processes in an aquifer system.</title>
        <authorList>
            <person name="Anantharaman K."/>
            <person name="Brown C.T."/>
            <person name="Hug L.A."/>
            <person name="Sharon I."/>
            <person name="Castelle C.J."/>
            <person name="Probst A.J."/>
            <person name="Thomas B.C."/>
            <person name="Singh A."/>
            <person name="Wilkins M.J."/>
            <person name="Karaoz U."/>
            <person name="Brodie E.L."/>
            <person name="Williams K.H."/>
            <person name="Hubbard S.S."/>
            <person name="Banfield J.F."/>
        </authorList>
    </citation>
    <scope>NUCLEOTIDE SEQUENCE [LARGE SCALE GENOMIC DNA]</scope>
</reference>
<dbReference type="Proteomes" id="UP000176221">
    <property type="component" value="Unassembled WGS sequence"/>
</dbReference>
<name>A0A1G2NC47_9BACT</name>
<comment type="caution">
    <text evidence="1">The sequence shown here is derived from an EMBL/GenBank/DDBJ whole genome shotgun (WGS) entry which is preliminary data.</text>
</comment>
<evidence type="ECO:0000313" key="2">
    <source>
        <dbReference type="Proteomes" id="UP000176221"/>
    </source>
</evidence>
<sequence>MKYVFFLGGQDLEMESIGHLLALKLARFFDKKLAWGAKASSYREEIAAVAKEGANPVLIELEVDIPLPQSAIVVDHHDERSGEKASILQVCDLLGQVPGRSELLIAANDSGYIPGIIAAGASPEEISYVRMLDRKAQGVTPEMENAAISAIDRTSRTVRGVKIINLPHTKCSPVTDRLFGTWPKNKENLLLICLATSEADARVLKQIGRGNEVPFEVNYFGHGDICQQMSSEYNGWGGGKGFGKHGMNAFAGCKTTEPETVLEFVTSRQPA</sequence>
<evidence type="ECO:0008006" key="3">
    <source>
        <dbReference type="Google" id="ProtNLM"/>
    </source>
</evidence>
<evidence type="ECO:0000313" key="1">
    <source>
        <dbReference type="EMBL" id="OHA32912.1"/>
    </source>
</evidence>